<accession>A0A8J8TC81</accession>
<proteinExistence type="predicted"/>
<dbReference type="RefSeq" id="WP_142979480.1">
    <property type="nucleotide sequence ID" value="NZ_RKLU01000003.1"/>
</dbReference>
<keyword evidence="2" id="KW-1185">Reference proteome</keyword>
<organism evidence="1 2">
    <name type="scientific">Halonotius terrestris</name>
    <dbReference type="NCBI Taxonomy" id="2487750"/>
    <lineage>
        <taxon>Archaea</taxon>
        <taxon>Methanobacteriati</taxon>
        <taxon>Methanobacteriota</taxon>
        <taxon>Stenosarchaea group</taxon>
        <taxon>Halobacteria</taxon>
        <taxon>Halobacteriales</taxon>
        <taxon>Haloferacaceae</taxon>
        <taxon>Halonotius</taxon>
    </lineage>
</organism>
<dbReference type="EMBL" id="RKLU01000003">
    <property type="protein sequence ID" value="TQQ80918.1"/>
    <property type="molecule type" value="Genomic_DNA"/>
</dbReference>
<gene>
    <name evidence="1" type="ORF">EGH24_07110</name>
</gene>
<name>A0A8J8TC81_9EURY</name>
<evidence type="ECO:0000313" key="2">
    <source>
        <dbReference type="Proteomes" id="UP000705823"/>
    </source>
</evidence>
<dbReference type="AlphaFoldDB" id="A0A8J8TC81"/>
<evidence type="ECO:0000313" key="1">
    <source>
        <dbReference type="EMBL" id="TQQ80918.1"/>
    </source>
</evidence>
<dbReference type="OrthoDB" id="334124at2157"/>
<reference evidence="1" key="1">
    <citation type="submission" date="2019-02" db="EMBL/GenBank/DDBJ databases">
        <title>Halonotius sp. a new haloarchaeum isolated from saline soil.</title>
        <authorList>
            <person name="Duran-Viseras A."/>
            <person name="Sanchez-Porro C."/>
            <person name="Ventosa A."/>
        </authorList>
    </citation>
    <scope>NUCLEOTIDE SEQUENCE</scope>
    <source>
        <strain evidence="1">F15B</strain>
    </source>
</reference>
<protein>
    <submittedName>
        <fullName evidence="1">Uncharacterized protein</fullName>
    </submittedName>
</protein>
<sequence>MDTQDYREHVETQVLAQDYEPVPPEEANPFTPVWYKQDDDPTIGRTKVFVTVNDDPSLDVETLETTAESFRTLVTSASPSTETSVENRFGYIVFALENPTDDVIEFATEDFTVADRRSNVFPLVYDLTSDTLHTHNVPRLKGRGFYEKQKLDAEELLTPSAD</sequence>
<dbReference type="Proteomes" id="UP000705823">
    <property type="component" value="Unassembled WGS sequence"/>
</dbReference>
<comment type="caution">
    <text evidence="1">The sequence shown here is derived from an EMBL/GenBank/DDBJ whole genome shotgun (WGS) entry which is preliminary data.</text>
</comment>